<dbReference type="InParanoid" id="E9EF04"/>
<dbReference type="OrthoDB" id="4688861at2759"/>
<evidence type="ECO:0000313" key="2">
    <source>
        <dbReference type="Proteomes" id="UP000002499"/>
    </source>
</evidence>
<evidence type="ECO:0008006" key="3">
    <source>
        <dbReference type="Google" id="ProtNLM"/>
    </source>
</evidence>
<evidence type="ECO:0000313" key="1">
    <source>
        <dbReference type="EMBL" id="EFY85505.1"/>
    </source>
</evidence>
<dbReference type="AlphaFoldDB" id="E9EF04"/>
<dbReference type="HOGENOM" id="CLU_141758_0_0_1"/>
<reference evidence="1 2" key="1">
    <citation type="journal article" date="2011" name="PLoS Genet.">
        <title>Genome sequencing and comparative transcriptomics of the model entomopathogenic fungi Metarhizium anisopliae and M. acridum.</title>
        <authorList>
            <person name="Gao Q."/>
            <person name="Jin K."/>
            <person name="Ying S.H."/>
            <person name="Zhang Y."/>
            <person name="Xiao G."/>
            <person name="Shang Y."/>
            <person name="Duan Z."/>
            <person name="Hu X."/>
            <person name="Xie X.Q."/>
            <person name="Zhou G."/>
            <person name="Peng G."/>
            <person name="Luo Z."/>
            <person name="Huang W."/>
            <person name="Wang B."/>
            <person name="Fang W."/>
            <person name="Wang S."/>
            <person name="Zhong Y."/>
            <person name="Ma L.J."/>
            <person name="St Leger R.J."/>
            <person name="Zhao G.P."/>
            <person name="Pei Y."/>
            <person name="Feng M.G."/>
            <person name="Xia Y."/>
            <person name="Wang C."/>
        </authorList>
    </citation>
    <scope>NUCLEOTIDE SEQUENCE [LARGE SCALE GENOMIC DNA]</scope>
    <source>
        <strain evidence="1 2">CQMa 102</strain>
    </source>
</reference>
<proteinExistence type="predicted"/>
<dbReference type="EMBL" id="GL698575">
    <property type="protein sequence ID" value="EFY85505.1"/>
    <property type="molecule type" value="Genomic_DNA"/>
</dbReference>
<accession>E9EF04</accession>
<organism evidence="2">
    <name type="scientific">Metarhizium acridum (strain CQMa 102)</name>
    <dbReference type="NCBI Taxonomy" id="655827"/>
    <lineage>
        <taxon>Eukaryota</taxon>
        <taxon>Fungi</taxon>
        <taxon>Dikarya</taxon>
        <taxon>Ascomycota</taxon>
        <taxon>Pezizomycotina</taxon>
        <taxon>Sordariomycetes</taxon>
        <taxon>Hypocreomycetidae</taxon>
        <taxon>Hypocreales</taxon>
        <taxon>Clavicipitaceae</taxon>
        <taxon>Metarhizium</taxon>
    </lineage>
</organism>
<keyword evidence="2" id="KW-1185">Reference proteome</keyword>
<sequence>MDSICQPLGKGDANVVSNRQQYILALRTLVVESLLQDACDLAGFATVSREWKSIIEPHNFARIKLTPSRLAGFESIAHRHRARVRYIWFCLKLLEYDCIECVPSIRDMEGLGNSDNVQITTAFQPLFSTLSTWEPHGTLLLDTSLHSPATRSTGSNI</sequence>
<dbReference type="Proteomes" id="UP000002499">
    <property type="component" value="Unassembled WGS sequence"/>
</dbReference>
<name>E9EF04_METAQ</name>
<dbReference type="eggNOG" id="ENOG502SM97">
    <property type="taxonomic scope" value="Eukaryota"/>
</dbReference>
<protein>
    <recommendedName>
        <fullName evidence="3">F-box domain-containing protein</fullName>
    </recommendedName>
</protein>
<gene>
    <name evidence="1" type="ORF">MAC_08452</name>
</gene>